<proteinExistence type="predicted"/>
<organism evidence="1 2">
    <name type="scientific">Sphingomonas oryzagri</name>
    <dbReference type="NCBI Taxonomy" id="3042314"/>
    <lineage>
        <taxon>Bacteria</taxon>
        <taxon>Pseudomonadati</taxon>
        <taxon>Pseudomonadota</taxon>
        <taxon>Alphaproteobacteria</taxon>
        <taxon>Sphingomonadales</taxon>
        <taxon>Sphingomonadaceae</taxon>
        <taxon>Sphingomonas</taxon>
    </lineage>
</organism>
<evidence type="ECO:0000313" key="1">
    <source>
        <dbReference type="EMBL" id="MDH7638263.1"/>
    </source>
</evidence>
<gene>
    <name evidence="1" type="ORF">QGN17_05935</name>
</gene>
<evidence type="ECO:0008006" key="3">
    <source>
        <dbReference type="Google" id="ProtNLM"/>
    </source>
</evidence>
<name>A0ABT6MZK0_9SPHN</name>
<keyword evidence="2" id="KW-1185">Reference proteome</keyword>
<sequence>MLLRTKWDGRDRLLFTSHRVLNKMAGRKMDRPTARRFVDQHREEIIAMGKRRLASGPADANRVIFVEELTE</sequence>
<dbReference type="EMBL" id="JARYGZ010000001">
    <property type="protein sequence ID" value="MDH7638263.1"/>
    <property type="molecule type" value="Genomic_DNA"/>
</dbReference>
<comment type="caution">
    <text evidence="1">The sequence shown here is derived from an EMBL/GenBank/DDBJ whole genome shotgun (WGS) entry which is preliminary data.</text>
</comment>
<accession>A0ABT6MZK0</accession>
<protein>
    <recommendedName>
        <fullName evidence="3">DUF1488 domain-containing protein</fullName>
    </recommendedName>
</protein>
<reference evidence="1" key="1">
    <citation type="submission" date="2023-04" db="EMBL/GenBank/DDBJ databases">
        <title>Sphingomonas sp. MAHUQ-71 isolated from rice field.</title>
        <authorList>
            <person name="Huq M.A."/>
        </authorList>
    </citation>
    <scope>NUCLEOTIDE SEQUENCE</scope>
    <source>
        <strain evidence="1">MAHUQ-71</strain>
    </source>
</reference>
<dbReference type="Proteomes" id="UP001160625">
    <property type="component" value="Unassembled WGS sequence"/>
</dbReference>
<evidence type="ECO:0000313" key="2">
    <source>
        <dbReference type="Proteomes" id="UP001160625"/>
    </source>
</evidence>